<dbReference type="EMBL" id="JANHOG010000518">
    <property type="protein sequence ID" value="KAJ3553613.1"/>
    <property type="molecule type" value="Genomic_DNA"/>
</dbReference>
<organism evidence="1 2">
    <name type="scientific">Phlebia brevispora</name>
    <dbReference type="NCBI Taxonomy" id="194682"/>
    <lineage>
        <taxon>Eukaryota</taxon>
        <taxon>Fungi</taxon>
        <taxon>Dikarya</taxon>
        <taxon>Basidiomycota</taxon>
        <taxon>Agaricomycotina</taxon>
        <taxon>Agaricomycetes</taxon>
        <taxon>Polyporales</taxon>
        <taxon>Meruliaceae</taxon>
        <taxon>Phlebia</taxon>
    </lineage>
</organism>
<keyword evidence="2" id="KW-1185">Reference proteome</keyword>
<sequence length="129" mass="14440">MFSSSIILTPADDPHAIGLGSGASPVSSLLFLQPPRLTAMAADPQSDLPPLPDPSANITPKPYLEKFRNRPLTKFVDPCEDAAKASMECLNRHDYNRDKCTDFFQAYRDCKKTWMDQRKADRRAGRPTE</sequence>
<protein>
    <submittedName>
        <fullName evidence="1">Uncharacterized protein</fullName>
    </submittedName>
</protein>
<reference evidence="1" key="1">
    <citation type="submission" date="2022-07" db="EMBL/GenBank/DDBJ databases">
        <title>Genome Sequence of Phlebia brevispora.</title>
        <authorList>
            <person name="Buettner E."/>
        </authorList>
    </citation>
    <scope>NUCLEOTIDE SEQUENCE</scope>
    <source>
        <strain evidence="1">MPL23</strain>
    </source>
</reference>
<evidence type="ECO:0000313" key="1">
    <source>
        <dbReference type="EMBL" id="KAJ3553613.1"/>
    </source>
</evidence>
<evidence type="ECO:0000313" key="2">
    <source>
        <dbReference type="Proteomes" id="UP001148662"/>
    </source>
</evidence>
<gene>
    <name evidence="1" type="ORF">NM688_g3513</name>
</gene>
<accession>A0ACC1T667</accession>
<comment type="caution">
    <text evidence="1">The sequence shown here is derived from an EMBL/GenBank/DDBJ whole genome shotgun (WGS) entry which is preliminary data.</text>
</comment>
<proteinExistence type="predicted"/>
<dbReference type="Proteomes" id="UP001148662">
    <property type="component" value="Unassembled WGS sequence"/>
</dbReference>
<name>A0ACC1T667_9APHY</name>